<dbReference type="STRING" id="1177154.Y5S_03145"/>
<gene>
    <name evidence="1" type="ORF">Y5S_03145</name>
</gene>
<dbReference type="Proteomes" id="UP000029444">
    <property type="component" value="Unassembled WGS sequence"/>
</dbReference>
<accession>A0A095SGP1</accession>
<reference evidence="1 2" key="1">
    <citation type="submission" date="2012-09" db="EMBL/GenBank/DDBJ databases">
        <title>Genome Sequence of alkane-degrading Bacterium Alcanivorax sp. 19-m-6.</title>
        <authorList>
            <person name="Lai Q."/>
            <person name="Shao Z."/>
        </authorList>
    </citation>
    <scope>NUCLEOTIDE SEQUENCE [LARGE SCALE GENOMIC DNA]</scope>
    <source>
        <strain evidence="1 2">19-m-6</strain>
    </source>
</reference>
<keyword evidence="2" id="KW-1185">Reference proteome</keyword>
<dbReference type="EMBL" id="ARXV01000016">
    <property type="protein sequence ID" value="KGD63509.1"/>
    <property type="molecule type" value="Genomic_DNA"/>
</dbReference>
<protein>
    <submittedName>
        <fullName evidence="1">Uncharacterized protein</fullName>
    </submittedName>
</protein>
<organism evidence="1 2">
    <name type="scientific">Alcanivorax nanhaiticus</name>
    <dbReference type="NCBI Taxonomy" id="1177154"/>
    <lineage>
        <taxon>Bacteria</taxon>
        <taxon>Pseudomonadati</taxon>
        <taxon>Pseudomonadota</taxon>
        <taxon>Gammaproteobacteria</taxon>
        <taxon>Oceanospirillales</taxon>
        <taxon>Alcanivoracaceae</taxon>
        <taxon>Alcanivorax</taxon>
    </lineage>
</organism>
<dbReference type="AlphaFoldDB" id="A0A095SGP1"/>
<name>A0A095SGP1_9GAMM</name>
<proteinExistence type="predicted"/>
<evidence type="ECO:0000313" key="2">
    <source>
        <dbReference type="Proteomes" id="UP000029444"/>
    </source>
</evidence>
<dbReference type="RefSeq" id="WP_035234418.1">
    <property type="nucleotide sequence ID" value="NZ_ARXV01000016.1"/>
</dbReference>
<sequence>MIENDELEIENALRNDKYEWRTINGISKEAKISKEAVLRYISEHGDKVVSANALNQKGERLYMLRSKRRKGSIADRFSAAIKNRGD</sequence>
<comment type="caution">
    <text evidence="1">The sequence shown here is derived from an EMBL/GenBank/DDBJ whole genome shotgun (WGS) entry which is preliminary data.</text>
</comment>
<evidence type="ECO:0000313" key="1">
    <source>
        <dbReference type="EMBL" id="KGD63509.1"/>
    </source>
</evidence>